<evidence type="ECO:0000313" key="2">
    <source>
        <dbReference type="EMBL" id="GFH79799.1"/>
    </source>
</evidence>
<dbReference type="Proteomes" id="UP000480804">
    <property type="component" value="Unassembled WGS sequence"/>
</dbReference>
<proteinExistence type="predicted"/>
<evidence type="ECO:0000256" key="1">
    <source>
        <dbReference type="ARBA" id="ARBA00022679"/>
    </source>
</evidence>
<dbReference type="EMBL" id="BLLO01000023">
    <property type="protein sequence ID" value="GFH79799.1"/>
    <property type="molecule type" value="Genomic_DNA"/>
</dbReference>
<dbReference type="InterPro" id="IPR004165">
    <property type="entry name" value="CoA_trans_fam_I"/>
</dbReference>
<comment type="caution">
    <text evidence="2">The sequence shown here is derived from an EMBL/GenBank/DDBJ whole genome shotgun (WGS) entry which is preliminary data.</text>
</comment>
<dbReference type="PANTHER" id="PTHR13707:SF60">
    <property type="entry name" value="ACETATE COA-TRANSFERASE SUBUNIT ALPHA"/>
    <property type="match status" value="1"/>
</dbReference>
<sequence length="91" mass="9527">MDKVVPSAVEAVADVGSGATLRLGGFGLCGIPAVLIDAVSRSGADRLQIVSNNAGVDDWGLGLLLGAGRIRRIVASYVGENKEFARQYLRR</sequence>
<keyword evidence="1" id="KW-0808">Transferase</keyword>
<dbReference type="Gene3D" id="3.40.1080.10">
    <property type="entry name" value="Glutaconate Coenzyme A-transferase"/>
    <property type="match status" value="1"/>
</dbReference>
<protein>
    <recommendedName>
        <fullName evidence="4">Succinyl-CoA--3-ketoacid-CoA transferase</fullName>
    </recommendedName>
</protein>
<evidence type="ECO:0000313" key="3">
    <source>
        <dbReference type="Proteomes" id="UP000480804"/>
    </source>
</evidence>
<dbReference type="SUPFAM" id="SSF100950">
    <property type="entry name" value="NagB/RpiA/CoA transferase-like"/>
    <property type="match status" value="1"/>
</dbReference>
<reference evidence="2 3" key="1">
    <citation type="submission" date="2020-02" db="EMBL/GenBank/DDBJ databases">
        <title>Whole genome shotgun sequence of Streptomyces gougerotii NBRC 13043.</title>
        <authorList>
            <person name="Ichikawa N."/>
            <person name="Komaki H."/>
            <person name="Tamura T."/>
        </authorList>
    </citation>
    <scope>NUCLEOTIDE SEQUENCE [LARGE SCALE GENOMIC DNA]</scope>
    <source>
        <strain evidence="2 3">NBRC 13043</strain>
    </source>
</reference>
<dbReference type="RefSeq" id="WP_371873273.1">
    <property type="nucleotide sequence ID" value="NZ_BLLO01000023.1"/>
</dbReference>
<organism evidence="2 3">
    <name type="scientific">Streptomyces gougerotii</name>
    <dbReference type="NCBI Taxonomy" id="53448"/>
    <lineage>
        <taxon>Bacteria</taxon>
        <taxon>Bacillati</taxon>
        <taxon>Actinomycetota</taxon>
        <taxon>Actinomycetes</taxon>
        <taxon>Kitasatosporales</taxon>
        <taxon>Streptomycetaceae</taxon>
        <taxon>Streptomyces</taxon>
        <taxon>Streptomyces diastaticus group</taxon>
    </lineage>
</organism>
<evidence type="ECO:0008006" key="4">
    <source>
        <dbReference type="Google" id="ProtNLM"/>
    </source>
</evidence>
<dbReference type="Pfam" id="PF01144">
    <property type="entry name" value="CoA_trans"/>
    <property type="match status" value="1"/>
</dbReference>
<keyword evidence="3" id="KW-1185">Reference proteome</keyword>
<accession>A0ABQ1DBA3</accession>
<dbReference type="InterPro" id="IPR037171">
    <property type="entry name" value="NagB/RpiA_transferase-like"/>
</dbReference>
<dbReference type="PANTHER" id="PTHR13707">
    <property type="entry name" value="KETOACID-COENZYME A TRANSFERASE"/>
    <property type="match status" value="1"/>
</dbReference>
<name>A0ABQ1DBA3_9ACTN</name>
<gene>
    <name evidence="2" type="ORF">Sgou_44690</name>
</gene>